<feature type="signal peptide" evidence="5">
    <location>
        <begin position="1"/>
        <end position="24"/>
    </location>
</feature>
<evidence type="ECO:0000259" key="6">
    <source>
        <dbReference type="Pfam" id="PF04052"/>
    </source>
</evidence>
<keyword evidence="5" id="KW-0132">Cell division</keyword>
<name>A0ABU9D712_9PROT</name>
<feature type="chain" id="PRO_5044926568" description="Tol-Pal system protein TolB" evidence="5">
    <location>
        <begin position="25"/>
        <end position="424"/>
    </location>
</feature>
<dbReference type="Pfam" id="PF04052">
    <property type="entry name" value="TolB_N"/>
    <property type="match status" value="1"/>
</dbReference>
<evidence type="ECO:0000313" key="7">
    <source>
        <dbReference type="EMBL" id="MEK8088485.1"/>
    </source>
</evidence>
<gene>
    <name evidence="5 7" type="primary">tolB</name>
    <name evidence="7" type="ORF">WOB96_01785</name>
</gene>
<dbReference type="HAMAP" id="MF_00671">
    <property type="entry name" value="TolB"/>
    <property type="match status" value="1"/>
</dbReference>
<proteinExistence type="inferred from homology"/>
<sequence precursor="true">MLERFFALLLSGLSLALYLPAAQAALSIDITQTVKNGKSVAVVPFGNDNGPGNSISEVIRADLGRSGIFRIMDRAALPAQPDQPSEVNLGTWKSVGAEGLVIGQVQRAGGNITVSFYLYTPNDGRQLAAQRFTVPANEWRAVAHRIADVIYERLTGEPGAFFTRLAYVTQTGKTYRLNVSDSDGANPQVVVSSRQPLMSPAWSPDGRKLAYVSFESGRSAVFLQDLVTGKRERLAFFSGINSAPAFSPDGRYLAMSLSKTGNPEIHVMDLGSRSLRQVTRNPAIDTEPSWSPDGRYIVFTSDRSGTPQLYRVSATGGDERRLTFSGSYNGSASYAPRGGVIAFVHRAGGVYSLARINDDGTGMQTLDRAANNESPSFSPNGRMILYATLRGGRQVLAATSVDGQVKQLIQVPREDIREPAWSPR</sequence>
<dbReference type="NCBIfam" id="TIGR02800">
    <property type="entry name" value="propeller_TolB"/>
    <property type="match status" value="1"/>
</dbReference>
<dbReference type="PANTHER" id="PTHR36842:SF1">
    <property type="entry name" value="PROTEIN TOLB"/>
    <property type="match status" value="1"/>
</dbReference>
<evidence type="ECO:0000256" key="4">
    <source>
        <dbReference type="ARBA" id="ARBA00022764"/>
    </source>
</evidence>
<dbReference type="InterPro" id="IPR014167">
    <property type="entry name" value="Tol-Pal_TolB"/>
</dbReference>
<keyword evidence="3 5" id="KW-0732">Signal</keyword>
<comment type="subcellular location">
    <subcellularLocation>
        <location evidence="1 5">Periplasm</location>
    </subcellularLocation>
</comment>
<comment type="similarity">
    <text evidence="2 5">Belongs to the TolB family.</text>
</comment>
<keyword evidence="4 5" id="KW-0574">Periplasm</keyword>
<protein>
    <recommendedName>
        <fullName evidence="5">Tol-Pal system protein TolB</fullName>
    </recommendedName>
</protein>
<dbReference type="Gene3D" id="3.40.50.10070">
    <property type="entry name" value="TolB, N-terminal domain"/>
    <property type="match status" value="1"/>
</dbReference>
<dbReference type="SUPFAM" id="SSF69304">
    <property type="entry name" value="Tricorn protease N-terminal domain"/>
    <property type="match status" value="1"/>
</dbReference>
<dbReference type="PANTHER" id="PTHR36842">
    <property type="entry name" value="PROTEIN TOLB HOMOLOG"/>
    <property type="match status" value="1"/>
</dbReference>
<evidence type="ECO:0000256" key="2">
    <source>
        <dbReference type="ARBA" id="ARBA00009820"/>
    </source>
</evidence>
<dbReference type="Pfam" id="PF07676">
    <property type="entry name" value="PD40"/>
    <property type="match status" value="4"/>
</dbReference>
<dbReference type="RefSeq" id="WP_341369547.1">
    <property type="nucleotide sequence ID" value="NZ_JBBPCO010000001.1"/>
</dbReference>
<dbReference type="InterPro" id="IPR007195">
    <property type="entry name" value="TolB_N"/>
</dbReference>
<comment type="function">
    <text evidence="5">Part of the Tol-Pal system, which plays a role in outer membrane invagination during cell division and is important for maintaining outer membrane integrity.</text>
</comment>
<comment type="subunit">
    <text evidence="5">The Tol-Pal system is composed of five core proteins: the inner membrane proteins TolA, TolQ and TolR, the periplasmic protein TolB and the outer membrane protein Pal. They form a network linking the inner and outer membranes and the peptidoglycan layer.</text>
</comment>
<evidence type="ECO:0000256" key="5">
    <source>
        <dbReference type="HAMAP-Rule" id="MF_00671"/>
    </source>
</evidence>
<evidence type="ECO:0000313" key="8">
    <source>
        <dbReference type="Proteomes" id="UP001446205"/>
    </source>
</evidence>
<dbReference type="InterPro" id="IPR011659">
    <property type="entry name" value="WD40"/>
</dbReference>
<evidence type="ECO:0000256" key="3">
    <source>
        <dbReference type="ARBA" id="ARBA00022729"/>
    </source>
</evidence>
<comment type="caution">
    <text evidence="7">The sequence shown here is derived from an EMBL/GenBank/DDBJ whole genome shotgun (WGS) entry which is preliminary data.</text>
</comment>
<dbReference type="InterPro" id="IPR011042">
    <property type="entry name" value="6-blade_b-propeller_TolB-like"/>
</dbReference>
<keyword evidence="8" id="KW-1185">Reference proteome</keyword>
<keyword evidence="5" id="KW-0131">Cell cycle</keyword>
<dbReference type="SUPFAM" id="SSF52964">
    <property type="entry name" value="TolB, N-terminal domain"/>
    <property type="match status" value="1"/>
</dbReference>
<dbReference type="Gene3D" id="2.120.10.30">
    <property type="entry name" value="TolB, C-terminal domain"/>
    <property type="match status" value="1"/>
</dbReference>
<evidence type="ECO:0000256" key="1">
    <source>
        <dbReference type="ARBA" id="ARBA00004418"/>
    </source>
</evidence>
<dbReference type="EMBL" id="JBBPCO010000001">
    <property type="protein sequence ID" value="MEK8088485.1"/>
    <property type="molecule type" value="Genomic_DNA"/>
</dbReference>
<accession>A0ABU9D712</accession>
<reference evidence="7 8" key="1">
    <citation type="submission" date="2024-04" db="EMBL/GenBank/DDBJ databases">
        <authorList>
            <person name="Abashina T."/>
            <person name="Shaikin A."/>
        </authorList>
    </citation>
    <scope>NUCLEOTIDE SEQUENCE [LARGE SCALE GENOMIC DNA]</scope>
    <source>
        <strain evidence="7 8">AAFK</strain>
    </source>
</reference>
<dbReference type="Proteomes" id="UP001446205">
    <property type="component" value="Unassembled WGS sequence"/>
</dbReference>
<feature type="domain" description="TolB N-terminal" evidence="6">
    <location>
        <begin position="26"/>
        <end position="125"/>
    </location>
</feature>
<organism evidence="7 8">
    <name type="scientific">Thermithiobacillus plumbiphilus</name>
    <dbReference type="NCBI Taxonomy" id="1729899"/>
    <lineage>
        <taxon>Bacteria</taxon>
        <taxon>Pseudomonadati</taxon>
        <taxon>Pseudomonadota</taxon>
        <taxon>Acidithiobacillia</taxon>
        <taxon>Acidithiobacillales</taxon>
        <taxon>Thermithiobacillaceae</taxon>
        <taxon>Thermithiobacillus</taxon>
    </lineage>
</organism>